<proteinExistence type="predicted"/>
<dbReference type="AlphaFoldDB" id="A0A2P6PXS4"/>
<accession>A0A2P6PXS4</accession>
<dbReference type="Proteomes" id="UP000238479">
    <property type="component" value="Chromosome 6"/>
</dbReference>
<evidence type="ECO:0000313" key="2">
    <source>
        <dbReference type="EMBL" id="PRQ26696.1"/>
    </source>
</evidence>
<feature type="compositionally biased region" description="Acidic residues" evidence="1">
    <location>
        <begin position="78"/>
        <end position="107"/>
    </location>
</feature>
<name>A0A2P6PXS4_ROSCH</name>
<protein>
    <submittedName>
        <fullName evidence="2">Uncharacterized protein</fullName>
    </submittedName>
</protein>
<keyword evidence="3" id="KW-1185">Reference proteome</keyword>
<organism evidence="2 3">
    <name type="scientific">Rosa chinensis</name>
    <name type="common">China rose</name>
    <dbReference type="NCBI Taxonomy" id="74649"/>
    <lineage>
        <taxon>Eukaryota</taxon>
        <taxon>Viridiplantae</taxon>
        <taxon>Streptophyta</taxon>
        <taxon>Embryophyta</taxon>
        <taxon>Tracheophyta</taxon>
        <taxon>Spermatophyta</taxon>
        <taxon>Magnoliopsida</taxon>
        <taxon>eudicotyledons</taxon>
        <taxon>Gunneridae</taxon>
        <taxon>Pentapetalae</taxon>
        <taxon>rosids</taxon>
        <taxon>fabids</taxon>
        <taxon>Rosales</taxon>
        <taxon>Rosaceae</taxon>
        <taxon>Rosoideae</taxon>
        <taxon>Rosoideae incertae sedis</taxon>
        <taxon>Rosa</taxon>
    </lineage>
</organism>
<sequence length="181" mass="19561">MEMESFCSNGFVLNELLCSVGQVLVAEAAKSIAFSFLLMGSLPNSAYVLPKPSTVTGFPITDLYAVTKPGSENKDASETEDDEDGDEEGGEDQDDEAGDEEDASGDEVEGKGDPEDVPAANGDGASEEEDDDDEEEKEDDDDDDDDDGDDDGDEETEDDEEDEEDEEDEDDIPQPPAKRRK</sequence>
<evidence type="ECO:0000256" key="1">
    <source>
        <dbReference type="SAM" id="MobiDB-lite"/>
    </source>
</evidence>
<feature type="region of interest" description="Disordered" evidence="1">
    <location>
        <begin position="68"/>
        <end position="181"/>
    </location>
</feature>
<reference evidence="2 3" key="1">
    <citation type="journal article" date="2018" name="Nat. Genet.">
        <title>The Rosa genome provides new insights in the design of modern roses.</title>
        <authorList>
            <person name="Bendahmane M."/>
        </authorList>
    </citation>
    <scope>NUCLEOTIDE SEQUENCE [LARGE SCALE GENOMIC DNA]</scope>
    <source>
        <strain evidence="3">cv. Old Blush</strain>
    </source>
</reference>
<comment type="caution">
    <text evidence="2">The sequence shown here is derived from an EMBL/GenBank/DDBJ whole genome shotgun (WGS) entry which is preliminary data.</text>
</comment>
<dbReference type="EMBL" id="PDCK01000044">
    <property type="protein sequence ID" value="PRQ26696.1"/>
    <property type="molecule type" value="Genomic_DNA"/>
</dbReference>
<gene>
    <name evidence="2" type="ORF">RchiOBHm_Chr6g0297441</name>
</gene>
<feature type="compositionally biased region" description="Acidic residues" evidence="1">
    <location>
        <begin position="125"/>
        <end position="172"/>
    </location>
</feature>
<dbReference type="PANTHER" id="PTHR35711">
    <property type="entry name" value="EXPRESSED PROTEIN"/>
    <property type="match status" value="1"/>
</dbReference>
<dbReference type="PANTHER" id="PTHR35711:SF11">
    <property type="entry name" value="GLUTAMIC ACID-RICH PROTEIN-LIKE"/>
    <property type="match status" value="1"/>
</dbReference>
<dbReference type="Gramene" id="PRQ26696">
    <property type="protein sequence ID" value="PRQ26696"/>
    <property type="gene ID" value="RchiOBHm_Chr6g0297441"/>
</dbReference>
<dbReference type="OrthoDB" id="1938818at2759"/>
<dbReference type="OMA" id="GPATFEW"/>
<evidence type="ECO:0000313" key="3">
    <source>
        <dbReference type="Proteomes" id="UP000238479"/>
    </source>
</evidence>